<feature type="transmembrane region" description="Helical" evidence="1">
    <location>
        <begin position="211"/>
        <end position="230"/>
    </location>
</feature>
<organism evidence="2 3">
    <name type="scientific">Rhodococcus erythropolis</name>
    <name type="common">Arthrobacter picolinophilus</name>
    <dbReference type="NCBI Taxonomy" id="1833"/>
    <lineage>
        <taxon>Bacteria</taxon>
        <taxon>Bacillati</taxon>
        <taxon>Actinomycetota</taxon>
        <taxon>Actinomycetes</taxon>
        <taxon>Mycobacteriales</taxon>
        <taxon>Nocardiaceae</taxon>
        <taxon>Rhodococcus</taxon>
        <taxon>Rhodococcus erythropolis group</taxon>
    </lineage>
</organism>
<evidence type="ECO:0000313" key="2">
    <source>
        <dbReference type="EMBL" id="KAB2587295.1"/>
    </source>
</evidence>
<dbReference type="EMBL" id="MRBO01000021">
    <property type="protein sequence ID" value="KAB2587295.1"/>
    <property type="molecule type" value="Genomic_DNA"/>
</dbReference>
<protein>
    <submittedName>
        <fullName evidence="2">Uncharacterized protein</fullName>
    </submittedName>
</protein>
<evidence type="ECO:0000313" key="3">
    <source>
        <dbReference type="Proteomes" id="UP000325576"/>
    </source>
</evidence>
<feature type="transmembrane region" description="Helical" evidence="1">
    <location>
        <begin position="183"/>
        <end position="205"/>
    </location>
</feature>
<feature type="transmembrane region" description="Helical" evidence="1">
    <location>
        <begin position="12"/>
        <end position="35"/>
    </location>
</feature>
<gene>
    <name evidence="2" type="ORF">BS297_01040</name>
</gene>
<sequence>MDEKQQEWWQTFPWGAVSIVLALVAIGVTVTIALWNKARKTLDYEILSDVLLLTKHTELISGIVEVTVKGKPVASPRVISIRYQNTGNKEIMSDEFLKTITLPAGVQVLQVTINESTGVVPQVAVSAKEDVQPSIAADCLNPGDYLDVQYLIDDVETPIVPTYRIRGATRPAKDMRKSRSRNFRVLAVTGWIIAVGVFAVAAVFASKGYGWPTILLLALGSLIPTVAAFWSTSRTAKEVAAAKAG</sequence>
<keyword evidence="1" id="KW-0472">Membrane</keyword>
<accession>A0A5N5EAB2</accession>
<dbReference type="Proteomes" id="UP000325576">
    <property type="component" value="Unassembled WGS sequence"/>
</dbReference>
<proteinExistence type="predicted"/>
<dbReference type="AlphaFoldDB" id="A0A5N5EAB2"/>
<reference evidence="2 3" key="1">
    <citation type="journal article" date="2017" name="Poromechanics V (2013)">
        <title>Genomic Characterization of the Arsenic-Tolerant Actinobacterium, &lt;i&gt;Rhodococcus erythropolis&lt;/i&gt; S43.</title>
        <authorList>
            <person name="Retamal-Morales G."/>
            <person name="Mehnert M."/>
            <person name="Schwabe R."/>
            <person name="Tischler D."/>
            <person name="Schloemann M."/>
            <person name="Levican G.J."/>
        </authorList>
    </citation>
    <scope>NUCLEOTIDE SEQUENCE [LARGE SCALE GENOMIC DNA]</scope>
    <source>
        <strain evidence="2 3">S43</strain>
    </source>
</reference>
<keyword evidence="1" id="KW-0812">Transmembrane</keyword>
<evidence type="ECO:0000256" key="1">
    <source>
        <dbReference type="SAM" id="Phobius"/>
    </source>
</evidence>
<keyword evidence="1" id="KW-1133">Transmembrane helix</keyword>
<name>A0A5N5EAB2_RHOER</name>
<comment type="caution">
    <text evidence="2">The sequence shown here is derived from an EMBL/GenBank/DDBJ whole genome shotgun (WGS) entry which is preliminary data.</text>
</comment>